<accession>A0A6P3VRG9</accession>
<evidence type="ECO:0000256" key="1">
    <source>
        <dbReference type="ARBA" id="ARBA00004604"/>
    </source>
</evidence>
<dbReference type="OrthoDB" id="10069252at2759"/>
<evidence type="ECO:0000259" key="13">
    <source>
        <dbReference type="Pfam" id="PF11781"/>
    </source>
</evidence>
<evidence type="ECO:0000256" key="5">
    <source>
        <dbReference type="ARBA" id="ARBA00022771"/>
    </source>
</evidence>
<dbReference type="GO" id="GO:0042790">
    <property type="term" value="P:nucleolar large rRNA transcription by RNA polymerase I"/>
    <property type="evidence" value="ECO:0007669"/>
    <property type="project" value="TreeGrafter"/>
</dbReference>
<evidence type="ECO:0000259" key="15">
    <source>
        <dbReference type="Pfam" id="PF20645"/>
    </source>
</evidence>
<dbReference type="PANTHER" id="PTHR31576">
    <property type="entry name" value="TATA BOX-BINDING PROTEIN-ASSOCIATED FACTOR RNA POLYMERASE I SUBUNIT B"/>
    <property type="match status" value="1"/>
</dbReference>
<dbReference type="GO" id="GO:0008270">
    <property type="term" value="F:zinc ion binding"/>
    <property type="evidence" value="ECO:0007669"/>
    <property type="project" value="UniProtKB-KW"/>
</dbReference>
<evidence type="ECO:0000259" key="14">
    <source>
        <dbReference type="Pfam" id="PF20644"/>
    </source>
</evidence>
<dbReference type="Pfam" id="PF20645">
    <property type="entry name" value="Rrn7_cyclin_C"/>
    <property type="match status" value="1"/>
</dbReference>
<name>A0A6P3VRG9_CLUHA</name>
<dbReference type="CTD" id="9014"/>
<evidence type="ECO:0000256" key="6">
    <source>
        <dbReference type="ARBA" id="ARBA00022833"/>
    </source>
</evidence>
<evidence type="ECO:0000256" key="7">
    <source>
        <dbReference type="ARBA" id="ARBA00023015"/>
    </source>
</evidence>
<dbReference type="InterPro" id="IPR048540">
    <property type="entry name" value="Rrn7_cyclin_N"/>
</dbReference>
<dbReference type="GO" id="GO:0005668">
    <property type="term" value="C:RNA polymerase transcription factor SL1 complex"/>
    <property type="evidence" value="ECO:0007669"/>
    <property type="project" value="TreeGrafter"/>
</dbReference>
<keyword evidence="9" id="KW-0804">Transcription</keyword>
<dbReference type="Proteomes" id="UP000515152">
    <property type="component" value="Chromosome 15"/>
</dbReference>
<feature type="region of interest" description="Disordered" evidence="12">
    <location>
        <begin position="149"/>
        <end position="182"/>
    </location>
</feature>
<comment type="similarity">
    <text evidence="2">Belongs to the RRN7/TAF1B family.</text>
</comment>
<protein>
    <recommendedName>
        <fullName evidence="3">TATA box-binding protein-associated factor RNA polymerase I subunit B</fullName>
    </recommendedName>
    <alternativeName>
        <fullName evidence="11">TATA box-binding protein-associated factor 1B</fullName>
    </alternativeName>
</protein>
<feature type="domain" description="Rrn7/TAF1B N-terminal cyclin" evidence="14">
    <location>
        <begin position="81"/>
        <end position="246"/>
    </location>
</feature>
<evidence type="ECO:0000256" key="3">
    <source>
        <dbReference type="ARBA" id="ARBA00018994"/>
    </source>
</evidence>
<dbReference type="Pfam" id="PF11781">
    <property type="entry name" value="Zn_ribbon_RRN7"/>
    <property type="match status" value="1"/>
</dbReference>
<evidence type="ECO:0000256" key="2">
    <source>
        <dbReference type="ARBA" id="ARBA00006899"/>
    </source>
</evidence>
<dbReference type="Pfam" id="PF20644">
    <property type="entry name" value="Rrn7_cyclin_N"/>
    <property type="match status" value="1"/>
</dbReference>
<dbReference type="AlphaFoldDB" id="A0A6P3VRG9"/>
<evidence type="ECO:0000313" key="17">
    <source>
        <dbReference type="RefSeq" id="XP_012679326.2"/>
    </source>
</evidence>
<dbReference type="GO" id="GO:0001164">
    <property type="term" value="F:RNA polymerase I core promoter sequence-specific DNA binding"/>
    <property type="evidence" value="ECO:0007669"/>
    <property type="project" value="InterPro"/>
</dbReference>
<dbReference type="GO" id="GO:0070860">
    <property type="term" value="C:RNA polymerase I core factor complex"/>
    <property type="evidence" value="ECO:0007669"/>
    <property type="project" value="InterPro"/>
</dbReference>
<feature type="domain" description="Rrn7/TAF1B C-terminal cyclin" evidence="15">
    <location>
        <begin position="263"/>
        <end position="455"/>
    </location>
</feature>
<keyword evidence="7" id="KW-0805">Transcription regulation</keyword>
<dbReference type="InterPro" id="IPR021752">
    <property type="entry name" value="TF_Rrn7_Zf"/>
</dbReference>
<evidence type="ECO:0000256" key="10">
    <source>
        <dbReference type="ARBA" id="ARBA00023242"/>
    </source>
</evidence>
<feature type="domain" description="RRN7-type" evidence="13">
    <location>
        <begin position="8"/>
        <end position="39"/>
    </location>
</feature>
<proteinExistence type="inferred from homology"/>
<comment type="subcellular location">
    <subcellularLocation>
        <location evidence="1">Nucleus</location>
        <location evidence="1">Nucleolus</location>
    </subcellularLocation>
</comment>
<keyword evidence="4" id="KW-0479">Metal-binding</keyword>
<dbReference type="PANTHER" id="PTHR31576:SF2">
    <property type="entry name" value="TATA BOX-BINDING PROTEIN-ASSOCIATED FACTOR RNA POLYMERASE I SUBUNIT B"/>
    <property type="match status" value="1"/>
</dbReference>
<feature type="compositionally biased region" description="Low complexity" evidence="12">
    <location>
        <begin position="166"/>
        <end position="179"/>
    </location>
</feature>
<keyword evidence="16" id="KW-1185">Reference proteome</keyword>
<keyword evidence="5" id="KW-0863">Zinc-finger</keyword>
<dbReference type="GeneID" id="105897029"/>
<evidence type="ECO:0000256" key="8">
    <source>
        <dbReference type="ARBA" id="ARBA00023125"/>
    </source>
</evidence>
<gene>
    <name evidence="17" type="primary">taf1b</name>
</gene>
<keyword evidence="10" id="KW-0539">Nucleus</keyword>
<evidence type="ECO:0000256" key="9">
    <source>
        <dbReference type="ARBA" id="ARBA00023163"/>
    </source>
</evidence>
<evidence type="ECO:0000313" key="16">
    <source>
        <dbReference type="Proteomes" id="UP000515152"/>
    </source>
</evidence>
<evidence type="ECO:0000256" key="12">
    <source>
        <dbReference type="SAM" id="MobiDB-lite"/>
    </source>
</evidence>
<organism evidence="16 17">
    <name type="scientific">Clupea harengus</name>
    <name type="common">Atlantic herring</name>
    <dbReference type="NCBI Taxonomy" id="7950"/>
    <lineage>
        <taxon>Eukaryota</taxon>
        <taxon>Metazoa</taxon>
        <taxon>Chordata</taxon>
        <taxon>Craniata</taxon>
        <taxon>Vertebrata</taxon>
        <taxon>Euteleostomi</taxon>
        <taxon>Actinopterygii</taxon>
        <taxon>Neopterygii</taxon>
        <taxon>Teleostei</taxon>
        <taxon>Clupei</taxon>
        <taxon>Clupeiformes</taxon>
        <taxon>Clupeoidei</taxon>
        <taxon>Clupeidae</taxon>
        <taxon>Clupea</taxon>
    </lineage>
</organism>
<dbReference type="InterPro" id="IPR048538">
    <property type="entry name" value="Rrn7_cyclin_C"/>
</dbReference>
<dbReference type="RefSeq" id="XP_012679326.2">
    <property type="nucleotide sequence ID" value="XM_012823872.3"/>
</dbReference>
<dbReference type="KEGG" id="char:105897029"/>
<evidence type="ECO:0000256" key="4">
    <source>
        <dbReference type="ARBA" id="ARBA00022723"/>
    </source>
</evidence>
<keyword evidence="6" id="KW-0862">Zinc</keyword>
<evidence type="ECO:0000256" key="11">
    <source>
        <dbReference type="ARBA" id="ARBA00032500"/>
    </source>
</evidence>
<dbReference type="InterPro" id="IPR033599">
    <property type="entry name" value="TAF1B/Rrn7"/>
</dbReference>
<keyword evidence="8" id="KW-0238">DNA-binding</keyword>
<sequence>MDAELTRGYSVPCERCSAVDWGVSDSGQFYCRSCHNIIERVREFEETEVLSTSSRVTTLSRSSLKKNEKVLGKEWMVIEGFQFILTHQADALLSLGVCSQFKDDVLWNFWRRYLQKTQQAFTQNPINLGRVSADVDSDSALESVALTDVSMQSGPSPGPESELDLGASAGHSSDGGASSVWSGSMDTSGYLNPRFKRRHHLMTMPKTLALCYLALLWVREGITLADLLRFVFERHIPYLHIHDVFPEEITLFGRDAHIFRVESIPSYRRVQEEAMKLARVMELPTFPPISEECLLHPALLSLRYLTEANLPDELHHWVCKVMAQSGLAEESVLTFDHASKAQRNSPIGYDLQACALIIVSMKLLFRLNDHEEWIFSEQAEDHNFADMESPGLFSLTWWYEAMLRALDKAKKREEQHTASQIWKSSKALVFRKKDRTVSLKRRRVVEHLQNTFRKLSGPSPDPPRSKPSSFIFRWGEGEDSDGPSFHQTKLDHVMKTKCDAHVTANEKYWHPVLRQCSKRVCKDHYAEVEATLPRMYVWLLGLFSFLLRVKPSAMHEEVLKVERRFVKCWRRNRQ</sequence>
<reference evidence="17" key="1">
    <citation type="submission" date="2025-08" db="UniProtKB">
        <authorList>
            <consortium name="RefSeq"/>
        </authorList>
    </citation>
    <scope>IDENTIFICATION</scope>
</reference>